<name>F0WIV2_9STRA</name>
<organism evidence="1">
    <name type="scientific">Albugo laibachii Nc14</name>
    <dbReference type="NCBI Taxonomy" id="890382"/>
    <lineage>
        <taxon>Eukaryota</taxon>
        <taxon>Sar</taxon>
        <taxon>Stramenopiles</taxon>
        <taxon>Oomycota</taxon>
        <taxon>Peronosporomycetes</taxon>
        <taxon>Albuginales</taxon>
        <taxon>Albuginaceae</taxon>
        <taxon>Albugo</taxon>
    </lineage>
</organism>
<reference evidence="1" key="1">
    <citation type="journal article" date="2011" name="PLoS Biol.">
        <title>Gene gain and loss during evolution of obligate parasitism in the white rust pathogen of Arabidopsis thaliana.</title>
        <authorList>
            <person name="Kemen E."/>
            <person name="Gardiner A."/>
            <person name="Schultz-Larsen T."/>
            <person name="Kemen A.C."/>
            <person name="Balmuth A.L."/>
            <person name="Robert-Seilaniantz A."/>
            <person name="Bailey K."/>
            <person name="Holub E."/>
            <person name="Studholme D.J."/>
            <person name="Maclean D."/>
            <person name="Jones J.D."/>
        </authorList>
    </citation>
    <scope>NUCLEOTIDE SEQUENCE</scope>
</reference>
<protein>
    <submittedName>
        <fullName evidence="1">AlNc14C114G6487 protein</fullName>
    </submittedName>
</protein>
<dbReference type="AlphaFoldDB" id="F0WIV2"/>
<gene>
    <name evidence="1" type="primary">AlNc14C114G6487</name>
    <name evidence="1" type="ORF">ALNC14_073390</name>
</gene>
<accession>F0WIV2</accession>
<reference evidence="1" key="2">
    <citation type="submission" date="2011-02" db="EMBL/GenBank/DDBJ databases">
        <authorList>
            <person name="MacLean D."/>
        </authorList>
    </citation>
    <scope>NUCLEOTIDE SEQUENCE</scope>
</reference>
<proteinExistence type="predicted"/>
<sequence length="132" mass="14832">MNTNENALAIRRIPSRLLGSLLQKNNAGIAHQLTVLKAETSSYSYITKRRKKARRGQYSCGVLDLLESAKYLKARNKSKCFESETCLHELHVFLGYIGGEDDDQLVSIDHGNCLSLLQSRQCTHLFGTDTIM</sequence>
<dbReference type="HOGENOM" id="CLU_1920984_0_0_1"/>
<evidence type="ECO:0000313" key="1">
    <source>
        <dbReference type="EMBL" id="CCA21196.1"/>
    </source>
</evidence>
<dbReference type="EMBL" id="FR824159">
    <property type="protein sequence ID" value="CCA21196.1"/>
    <property type="molecule type" value="Genomic_DNA"/>
</dbReference>